<dbReference type="EMBL" id="JAOXLN010000030">
    <property type="protein sequence ID" value="MDZ5088260.1"/>
    <property type="molecule type" value="Genomic_DNA"/>
</dbReference>
<accession>A0ACC6MMN4</accession>
<sequence>MQRGDAAVLSISAVLAAVVICAVSFSVLVLDRESTTLVSRNTTSSWLVVTWGAGFCAAEPSNQACRSGEIQRLGPTLILHGLWPQPSENQYCGVSLMLAERVRRGDEGLPTVPLTAGVRSELSATMADSATLVTHEWYAHGTCSGVRADVYFGDAVTLTHAVRQVLDPVFRQASGGHLTLATVRSRVDDQLGAGTGQRVGLSCRRQIRTGTLVVDVRLSLPPVAAMRTADGRLSLPALLRAAPPIHSPCQQGRVA</sequence>
<organism evidence="1 2">
    <name type="scientific">Mycolicibacterium parafortuitum</name>
    <name type="common">Mycobacterium parafortuitum</name>
    <dbReference type="NCBI Taxonomy" id="39692"/>
    <lineage>
        <taxon>Bacteria</taxon>
        <taxon>Bacillati</taxon>
        <taxon>Actinomycetota</taxon>
        <taxon>Actinomycetes</taxon>
        <taxon>Mycobacteriales</taxon>
        <taxon>Mycobacteriaceae</taxon>
        <taxon>Mycolicibacterium</taxon>
    </lineage>
</organism>
<keyword evidence="2" id="KW-1185">Reference proteome</keyword>
<evidence type="ECO:0000313" key="2">
    <source>
        <dbReference type="Proteomes" id="UP001289645"/>
    </source>
</evidence>
<name>A0ACC6MMN4_MYCPF</name>
<protein>
    <submittedName>
        <fullName evidence="1">Ribonuclease T(2)</fullName>
    </submittedName>
</protein>
<reference evidence="1 2" key="1">
    <citation type="journal article" date="2021" name="Chemosphere">
        <title>Bioballs carrying a syntrophic Rhodococcus and Mycolicibacterium consortium for simultaneous sorption and biodegradation of fuel oil in contaminated freshwater.</title>
        <authorList>
            <person name="Naloka K."/>
            <person name="Polrit D."/>
            <person name="Muangchinda C."/>
            <person name="Thoetkiattikul H."/>
            <person name="Pinyakong O."/>
        </authorList>
    </citation>
    <scope>NUCLEOTIDE SEQUENCE [LARGE SCALE GENOMIC DNA]</scope>
    <source>
        <strain evidence="1 2">J101</strain>
    </source>
</reference>
<gene>
    <name evidence="1" type="ORF">OHX15_22950</name>
</gene>
<dbReference type="Proteomes" id="UP001289645">
    <property type="component" value="Unassembled WGS sequence"/>
</dbReference>
<proteinExistence type="predicted"/>
<evidence type="ECO:0000313" key="1">
    <source>
        <dbReference type="EMBL" id="MDZ5088260.1"/>
    </source>
</evidence>
<comment type="caution">
    <text evidence="1">The sequence shown here is derived from an EMBL/GenBank/DDBJ whole genome shotgun (WGS) entry which is preliminary data.</text>
</comment>